<dbReference type="STRING" id="2769.R7Q7K2"/>
<proteinExistence type="predicted"/>
<dbReference type="Proteomes" id="UP000012073">
    <property type="component" value="Unassembled WGS sequence"/>
</dbReference>
<keyword evidence="1" id="KW-0472">Membrane</keyword>
<evidence type="ECO:0000313" key="2">
    <source>
        <dbReference type="EMBL" id="CDF33450.1"/>
    </source>
</evidence>
<dbReference type="KEGG" id="ccp:CHC_T00002244001"/>
<name>R7Q7K2_CHOCR</name>
<dbReference type="OrthoDB" id="2684236at2759"/>
<dbReference type="RefSeq" id="XP_005713253.1">
    <property type="nucleotide sequence ID" value="XM_005713196.1"/>
</dbReference>
<feature type="transmembrane region" description="Helical" evidence="1">
    <location>
        <begin position="423"/>
        <end position="445"/>
    </location>
</feature>
<dbReference type="PANTHER" id="PTHR34365">
    <property type="entry name" value="ENOLASE (DUF1399)"/>
    <property type="match status" value="1"/>
</dbReference>
<dbReference type="AlphaFoldDB" id="R7Q7K2"/>
<feature type="transmembrane region" description="Helical" evidence="1">
    <location>
        <begin position="452"/>
        <end position="477"/>
    </location>
</feature>
<sequence length="512" mass="59234">MDPTTLHEWLPRVQRNLSRCQADYITAARRLMYMVKAVDLTLESLYTGPALERAVWRYEALWYPLLAAVAQHPSKQHPELHWVHHAFATKVDEIRSKNFSRGGLWLSMEDLVPPLDIAWVWYVHRINPTAYAADLAQYAREGHAPTVVFMRDAAATTLDTAFKFSNGEDAQSKPTRRLWDIVYPFESFMPKYLLSHSYEQELLTKRQHITSYTNEINRAAFRSVLNYDLVHAARLQKAFVYQIVDEHQPENAEIFETTPYLDRAYHRYLQFLLLHDRAPGTFLVPMNDINIMWHMHLAATREYQHDTHVLIGRALEHDSIAVEGMRKKSVDEMEAKIAATADGPTELSEMEDEERADLLDKRRRGVAVRETKVLWEALYGAKPRYDLPDTCYRGEPPGERGGFYEMFEKVNGTTKDISWHETLLRMLLAMMVFAAGCMVLAWSFWRTMRTHGMFLVGLPAGLCVMGLGVYIFLAIPISRPLSSTSRYWLEKSYKQMHNPLPPYLISTSKKSL</sequence>
<evidence type="ECO:0000313" key="3">
    <source>
        <dbReference type="Proteomes" id="UP000012073"/>
    </source>
</evidence>
<keyword evidence="1" id="KW-0812">Transmembrane</keyword>
<organism evidence="2 3">
    <name type="scientific">Chondrus crispus</name>
    <name type="common">Carrageen Irish moss</name>
    <name type="synonym">Polymorpha crispa</name>
    <dbReference type="NCBI Taxonomy" id="2769"/>
    <lineage>
        <taxon>Eukaryota</taxon>
        <taxon>Rhodophyta</taxon>
        <taxon>Florideophyceae</taxon>
        <taxon>Rhodymeniophycidae</taxon>
        <taxon>Gigartinales</taxon>
        <taxon>Gigartinaceae</taxon>
        <taxon>Chondrus</taxon>
    </lineage>
</organism>
<reference evidence="3" key="1">
    <citation type="journal article" date="2013" name="Proc. Natl. Acad. Sci. U.S.A.">
        <title>Genome structure and metabolic features in the red seaweed Chondrus crispus shed light on evolution of the Archaeplastida.</title>
        <authorList>
            <person name="Collen J."/>
            <person name="Porcel B."/>
            <person name="Carre W."/>
            <person name="Ball S.G."/>
            <person name="Chaparro C."/>
            <person name="Tonon T."/>
            <person name="Barbeyron T."/>
            <person name="Michel G."/>
            <person name="Noel B."/>
            <person name="Valentin K."/>
            <person name="Elias M."/>
            <person name="Artiguenave F."/>
            <person name="Arun A."/>
            <person name="Aury J.M."/>
            <person name="Barbosa-Neto J.F."/>
            <person name="Bothwell J.H."/>
            <person name="Bouget F.Y."/>
            <person name="Brillet L."/>
            <person name="Cabello-Hurtado F."/>
            <person name="Capella-Gutierrez S."/>
            <person name="Charrier B."/>
            <person name="Cladiere L."/>
            <person name="Cock J.M."/>
            <person name="Coelho S.M."/>
            <person name="Colleoni C."/>
            <person name="Czjzek M."/>
            <person name="Da Silva C."/>
            <person name="Delage L."/>
            <person name="Denoeud F."/>
            <person name="Deschamps P."/>
            <person name="Dittami S.M."/>
            <person name="Gabaldon T."/>
            <person name="Gachon C.M."/>
            <person name="Groisillier A."/>
            <person name="Herve C."/>
            <person name="Jabbari K."/>
            <person name="Katinka M."/>
            <person name="Kloareg B."/>
            <person name="Kowalczyk N."/>
            <person name="Labadie K."/>
            <person name="Leblanc C."/>
            <person name="Lopez P.J."/>
            <person name="McLachlan D.H."/>
            <person name="Meslet-Cladiere L."/>
            <person name="Moustafa A."/>
            <person name="Nehr Z."/>
            <person name="Nyvall Collen P."/>
            <person name="Panaud O."/>
            <person name="Partensky F."/>
            <person name="Poulain J."/>
            <person name="Rensing S.A."/>
            <person name="Rousvoal S."/>
            <person name="Samson G."/>
            <person name="Symeonidi A."/>
            <person name="Weissenbach J."/>
            <person name="Zambounis A."/>
            <person name="Wincker P."/>
            <person name="Boyen C."/>
        </authorList>
    </citation>
    <scope>NUCLEOTIDE SEQUENCE [LARGE SCALE GENOMIC DNA]</scope>
    <source>
        <strain evidence="3">cv. Stackhouse</strain>
    </source>
</reference>
<keyword evidence="3" id="KW-1185">Reference proteome</keyword>
<keyword evidence="1" id="KW-1133">Transmembrane helix</keyword>
<protein>
    <submittedName>
        <fullName evidence="2">Uncharacterized protein</fullName>
    </submittedName>
</protein>
<dbReference type="InterPro" id="IPR009836">
    <property type="entry name" value="GRDP-like"/>
</dbReference>
<dbReference type="PhylomeDB" id="R7Q7K2"/>
<dbReference type="PANTHER" id="PTHR34365:SF7">
    <property type="entry name" value="GLYCINE-RICH DOMAIN-CONTAINING PROTEIN 1"/>
    <property type="match status" value="1"/>
</dbReference>
<gene>
    <name evidence="2" type="ORF">CHC_T00002244001</name>
</gene>
<dbReference type="GeneID" id="17320968"/>
<accession>R7Q7K2</accession>
<dbReference type="EMBL" id="HG001646">
    <property type="protein sequence ID" value="CDF33450.1"/>
    <property type="molecule type" value="Genomic_DNA"/>
</dbReference>
<dbReference type="Pfam" id="PF07173">
    <property type="entry name" value="GRDP-like"/>
    <property type="match status" value="1"/>
</dbReference>
<dbReference type="Gramene" id="CDF33450">
    <property type="protein sequence ID" value="CDF33450"/>
    <property type="gene ID" value="CHC_T00002244001"/>
</dbReference>
<evidence type="ECO:0000256" key="1">
    <source>
        <dbReference type="SAM" id="Phobius"/>
    </source>
</evidence>